<dbReference type="InterPro" id="IPR000801">
    <property type="entry name" value="Esterase-like"/>
</dbReference>
<name>A0A7C3E577_9SPIR</name>
<evidence type="ECO:0000313" key="1">
    <source>
        <dbReference type="EMBL" id="HFH29397.1"/>
    </source>
</evidence>
<dbReference type="PANTHER" id="PTHR48098:SF6">
    <property type="entry name" value="FERRI-BACILLIBACTIN ESTERASE BESA"/>
    <property type="match status" value="1"/>
</dbReference>
<accession>A0A7C3E577</accession>
<dbReference type="Gene3D" id="3.40.50.1820">
    <property type="entry name" value="alpha/beta hydrolase"/>
    <property type="match status" value="1"/>
</dbReference>
<sequence>MNLETFEITIPQLGNRKRTVRVLLPSQYHEEPQRHYPVLYMQDGHNLFSPETATFGKHWEIGETMDTLAARGDQRRIIIVGVDCNHDRQGMSRLDEYSPWVNPAIALDISRARGFETAGGEGKAYLAFLTDTLMPLINERYRTLDRPKSTGIAGSSMGGLFSLYALYERPDRFGLCGAFSTAAWFAKRDLMEHITKQFRSDRPVYLDIGTAETSDDTKADFPNRYLQDTIEIRDYLISRGLPQDRLLCVIDEGANHSEQSWARRFPGFITWTLDRLQGAV</sequence>
<dbReference type="InterPro" id="IPR050583">
    <property type="entry name" value="Mycobacterial_A85_antigen"/>
</dbReference>
<dbReference type="SUPFAM" id="SSF53474">
    <property type="entry name" value="alpha/beta-Hydrolases"/>
    <property type="match status" value="1"/>
</dbReference>
<dbReference type="AlphaFoldDB" id="A0A7C3E577"/>
<dbReference type="PANTHER" id="PTHR48098">
    <property type="entry name" value="ENTEROCHELIN ESTERASE-RELATED"/>
    <property type="match status" value="1"/>
</dbReference>
<proteinExistence type="predicted"/>
<dbReference type="EMBL" id="DSVL01000240">
    <property type="protein sequence ID" value="HFH29397.1"/>
    <property type="molecule type" value="Genomic_DNA"/>
</dbReference>
<gene>
    <name evidence="1" type="ORF">ENS59_07775</name>
</gene>
<dbReference type="Pfam" id="PF00756">
    <property type="entry name" value="Esterase"/>
    <property type="match status" value="1"/>
</dbReference>
<comment type="caution">
    <text evidence="1">The sequence shown here is derived from an EMBL/GenBank/DDBJ whole genome shotgun (WGS) entry which is preliminary data.</text>
</comment>
<protein>
    <submittedName>
        <fullName evidence="1">Alpha/beta hydrolase</fullName>
    </submittedName>
</protein>
<reference evidence="1" key="1">
    <citation type="journal article" date="2020" name="mSystems">
        <title>Genome- and Community-Level Interaction Insights into Carbon Utilization and Element Cycling Functions of Hydrothermarchaeota in Hydrothermal Sediment.</title>
        <authorList>
            <person name="Zhou Z."/>
            <person name="Liu Y."/>
            <person name="Xu W."/>
            <person name="Pan J."/>
            <person name="Luo Z.H."/>
            <person name="Li M."/>
        </authorList>
    </citation>
    <scope>NUCLEOTIDE SEQUENCE [LARGE SCALE GENOMIC DNA]</scope>
    <source>
        <strain evidence="1">SpSt-503</strain>
    </source>
</reference>
<dbReference type="InterPro" id="IPR029058">
    <property type="entry name" value="AB_hydrolase_fold"/>
</dbReference>
<keyword evidence="1" id="KW-0378">Hydrolase</keyword>
<dbReference type="GO" id="GO:0016787">
    <property type="term" value="F:hydrolase activity"/>
    <property type="evidence" value="ECO:0007669"/>
    <property type="project" value="UniProtKB-KW"/>
</dbReference>
<organism evidence="1">
    <name type="scientific">Gracilinema caldarium</name>
    <dbReference type="NCBI Taxonomy" id="215591"/>
    <lineage>
        <taxon>Bacteria</taxon>
        <taxon>Pseudomonadati</taxon>
        <taxon>Spirochaetota</taxon>
        <taxon>Spirochaetia</taxon>
        <taxon>Spirochaetales</taxon>
        <taxon>Breznakiellaceae</taxon>
        <taxon>Gracilinema</taxon>
    </lineage>
</organism>